<name>A0ABR2FAA7_9ROSI</name>
<proteinExistence type="predicted"/>
<dbReference type="Proteomes" id="UP001472677">
    <property type="component" value="Unassembled WGS sequence"/>
</dbReference>
<reference evidence="1 2" key="1">
    <citation type="journal article" date="2024" name="G3 (Bethesda)">
        <title>Genome assembly of Hibiscus sabdariffa L. provides insights into metabolisms of medicinal natural products.</title>
        <authorList>
            <person name="Kim T."/>
        </authorList>
    </citation>
    <scope>NUCLEOTIDE SEQUENCE [LARGE SCALE GENOMIC DNA]</scope>
    <source>
        <strain evidence="1">TK-2024</strain>
        <tissue evidence="1">Old leaves</tissue>
    </source>
</reference>
<evidence type="ECO:0000313" key="2">
    <source>
        <dbReference type="Proteomes" id="UP001472677"/>
    </source>
</evidence>
<gene>
    <name evidence="1" type="ORF">V6N12_062915</name>
</gene>
<accession>A0ABR2FAA7</accession>
<dbReference type="EMBL" id="JBBPBM010000007">
    <property type="protein sequence ID" value="KAK8575239.1"/>
    <property type="molecule type" value="Genomic_DNA"/>
</dbReference>
<comment type="caution">
    <text evidence="1">The sequence shown here is derived from an EMBL/GenBank/DDBJ whole genome shotgun (WGS) entry which is preliminary data.</text>
</comment>
<evidence type="ECO:0000313" key="1">
    <source>
        <dbReference type="EMBL" id="KAK8575239.1"/>
    </source>
</evidence>
<sequence length="105" mass="11410">MTNNVPDGLARLYRGAPVRTVLFQKPPLVVVARGGQNKPSREGTRVKVLNKVVGVGLEALDRFQVGFPTRPSRLKWSSPLELAGIEEAEPTALDAIVVVTTDFET</sequence>
<organism evidence="1 2">
    <name type="scientific">Hibiscus sabdariffa</name>
    <name type="common">roselle</name>
    <dbReference type="NCBI Taxonomy" id="183260"/>
    <lineage>
        <taxon>Eukaryota</taxon>
        <taxon>Viridiplantae</taxon>
        <taxon>Streptophyta</taxon>
        <taxon>Embryophyta</taxon>
        <taxon>Tracheophyta</taxon>
        <taxon>Spermatophyta</taxon>
        <taxon>Magnoliopsida</taxon>
        <taxon>eudicotyledons</taxon>
        <taxon>Gunneridae</taxon>
        <taxon>Pentapetalae</taxon>
        <taxon>rosids</taxon>
        <taxon>malvids</taxon>
        <taxon>Malvales</taxon>
        <taxon>Malvaceae</taxon>
        <taxon>Malvoideae</taxon>
        <taxon>Hibiscus</taxon>
    </lineage>
</organism>
<protein>
    <submittedName>
        <fullName evidence="1">Uncharacterized protein</fullName>
    </submittedName>
</protein>
<keyword evidence="2" id="KW-1185">Reference proteome</keyword>